<dbReference type="FunFam" id="1.10.340.70:FF:000001">
    <property type="entry name" value="Retrovirus-related Pol polyprotein from transposon gypsy-like Protein"/>
    <property type="match status" value="1"/>
</dbReference>
<reference evidence="10" key="1">
    <citation type="journal article" date="2017" name="bioRxiv">
        <title>Comparative analysis of the genomes of Stylophora pistillata and Acropora digitifera provides evidence for extensive differences between species of corals.</title>
        <authorList>
            <person name="Voolstra C.R."/>
            <person name="Li Y."/>
            <person name="Liew Y.J."/>
            <person name="Baumgarten S."/>
            <person name="Zoccola D."/>
            <person name="Flot J.-F."/>
            <person name="Tambutte S."/>
            <person name="Allemand D."/>
            <person name="Aranda M."/>
        </authorList>
    </citation>
    <scope>NUCLEOTIDE SEQUENCE [LARGE SCALE GENOMIC DNA]</scope>
</reference>
<dbReference type="GO" id="GO:0016787">
    <property type="term" value="F:hydrolase activity"/>
    <property type="evidence" value="ECO:0007669"/>
    <property type="project" value="UniProtKB-KW"/>
</dbReference>
<feature type="compositionally biased region" description="Basic and acidic residues" evidence="7">
    <location>
        <begin position="62"/>
        <end position="73"/>
    </location>
</feature>
<dbReference type="CDD" id="cd09274">
    <property type="entry name" value="RNase_HI_RT_Ty3"/>
    <property type="match status" value="1"/>
</dbReference>
<evidence type="ECO:0000313" key="10">
    <source>
        <dbReference type="Proteomes" id="UP000225706"/>
    </source>
</evidence>
<dbReference type="AlphaFoldDB" id="A0A2B4SQK9"/>
<keyword evidence="3" id="KW-0540">Nuclease</keyword>
<dbReference type="Pfam" id="PF00665">
    <property type="entry name" value="rve"/>
    <property type="match status" value="1"/>
</dbReference>
<accession>A0A2B4SQK9</accession>
<feature type="compositionally biased region" description="Polar residues" evidence="7">
    <location>
        <begin position="38"/>
        <end position="61"/>
    </location>
</feature>
<dbReference type="GO" id="GO:0015074">
    <property type="term" value="P:DNA integration"/>
    <property type="evidence" value="ECO:0007669"/>
    <property type="project" value="InterPro"/>
</dbReference>
<keyword evidence="4" id="KW-0255">Endonuclease</keyword>
<feature type="region of interest" description="Disordered" evidence="7">
    <location>
        <begin position="33"/>
        <end position="73"/>
    </location>
</feature>
<dbReference type="FunFam" id="3.10.20.370:FF:000001">
    <property type="entry name" value="Retrovirus-related Pol polyprotein from transposon 17.6-like protein"/>
    <property type="match status" value="1"/>
</dbReference>
<keyword evidence="6" id="KW-0695">RNA-directed DNA polymerase</keyword>
<keyword evidence="10" id="KW-1185">Reference proteome</keyword>
<evidence type="ECO:0000256" key="1">
    <source>
        <dbReference type="ARBA" id="ARBA00022679"/>
    </source>
</evidence>
<comment type="caution">
    <text evidence="9">The sequence shown here is derived from an EMBL/GenBank/DDBJ whole genome shotgun (WGS) entry which is preliminary data.</text>
</comment>
<dbReference type="InterPro" id="IPR050951">
    <property type="entry name" value="Retrovirus_Pol_polyprotein"/>
</dbReference>
<dbReference type="Gene3D" id="3.30.420.10">
    <property type="entry name" value="Ribonuclease H-like superfamily/Ribonuclease H"/>
    <property type="match status" value="1"/>
</dbReference>
<dbReference type="Gene3D" id="3.30.70.270">
    <property type="match status" value="1"/>
</dbReference>
<dbReference type="InterPro" id="IPR043502">
    <property type="entry name" value="DNA/RNA_pol_sf"/>
</dbReference>
<keyword evidence="5" id="KW-0378">Hydrolase</keyword>
<dbReference type="Pfam" id="PF17917">
    <property type="entry name" value="RT_RNaseH"/>
    <property type="match status" value="1"/>
</dbReference>
<dbReference type="InterPro" id="IPR041588">
    <property type="entry name" value="Integrase_H2C2"/>
</dbReference>
<feature type="region of interest" description="Disordered" evidence="7">
    <location>
        <begin position="376"/>
        <end position="397"/>
    </location>
</feature>
<evidence type="ECO:0000256" key="5">
    <source>
        <dbReference type="ARBA" id="ARBA00022801"/>
    </source>
</evidence>
<dbReference type="EMBL" id="LSMT01000033">
    <property type="protein sequence ID" value="PFX31656.1"/>
    <property type="molecule type" value="Genomic_DNA"/>
</dbReference>
<dbReference type="PANTHER" id="PTHR37984">
    <property type="entry name" value="PROTEIN CBG26694"/>
    <property type="match status" value="1"/>
</dbReference>
<keyword evidence="2" id="KW-0548">Nucleotidyltransferase</keyword>
<dbReference type="Gene3D" id="3.10.20.370">
    <property type="match status" value="1"/>
</dbReference>
<dbReference type="SUPFAM" id="SSF56672">
    <property type="entry name" value="DNA/RNA polymerases"/>
    <property type="match status" value="1"/>
</dbReference>
<evidence type="ECO:0000256" key="4">
    <source>
        <dbReference type="ARBA" id="ARBA00022759"/>
    </source>
</evidence>
<dbReference type="OrthoDB" id="5990438at2759"/>
<dbReference type="STRING" id="50429.A0A2B4SQK9"/>
<dbReference type="InterPro" id="IPR036397">
    <property type="entry name" value="RNaseH_sf"/>
</dbReference>
<evidence type="ECO:0000256" key="3">
    <source>
        <dbReference type="ARBA" id="ARBA00022722"/>
    </source>
</evidence>
<dbReference type="PROSITE" id="PS50994">
    <property type="entry name" value="INTEGRASE"/>
    <property type="match status" value="1"/>
</dbReference>
<protein>
    <submittedName>
        <fullName evidence="9">Retrovirus-related Pol polyprotein</fullName>
    </submittedName>
</protein>
<evidence type="ECO:0000256" key="2">
    <source>
        <dbReference type="ARBA" id="ARBA00022695"/>
    </source>
</evidence>
<organism evidence="9 10">
    <name type="scientific">Stylophora pistillata</name>
    <name type="common">Smooth cauliflower coral</name>
    <dbReference type="NCBI Taxonomy" id="50429"/>
    <lineage>
        <taxon>Eukaryota</taxon>
        <taxon>Metazoa</taxon>
        <taxon>Cnidaria</taxon>
        <taxon>Anthozoa</taxon>
        <taxon>Hexacorallia</taxon>
        <taxon>Scleractinia</taxon>
        <taxon>Astrocoeniina</taxon>
        <taxon>Pocilloporidae</taxon>
        <taxon>Stylophora</taxon>
    </lineage>
</organism>
<evidence type="ECO:0000256" key="7">
    <source>
        <dbReference type="SAM" id="MobiDB-lite"/>
    </source>
</evidence>
<dbReference type="Gene3D" id="1.10.340.70">
    <property type="match status" value="1"/>
</dbReference>
<dbReference type="Proteomes" id="UP000225706">
    <property type="component" value="Unassembled WGS sequence"/>
</dbReference>
<dbReference type="GO" id="GO:0003676">
    <property type="term" value="F:nucleic acid binding"/>
    <property type="evidence" value="ECO:0007669"/>
    <property type="project" value="InterPro"/>
</dbReference>
<gene>
    <name evidence="9" type="primary">POL</name>
    <name evidence="9" type="ORF">AWC38_SpisGene3511</name>
</gene>
<dbReference type="SUPFAM" id="SSF53098">
    <property type="entry name" value="Ribonuclease H-like"/>
    <property type="match status" value="1"/>
</dbReference>
<evidence type="ECO:0000256" key="6">
    <source>
        <dbReference type="ARBA" id="ARBA00022918"/>
    </source>
</evidence>
<dbReference type="InterPro" id="IPR043128">
    <property type="entry name" value="Rev_trsase/Diguanyl_cyclase"/>
</dbReference>
<dbReference type="FunFam" id="3.30.420.10:FF:000032">
    <property type="entry name" value="Retrovirus-related Pol polyprotein from transposon 297-like Protein"/>
    <property type="match status" value="1"/>
</dbReference>
<dbReference type="InterPro" id="IPR001584">
    <property type="entry name" value="Integrase_cat-core"/>
</dbReference>
<keyword evidence="1" id="KW-0808">Transferase</keyword>
<evidence type="ECO:0000259" key="8">
    <source>
        <dbReference type="PROSITE" id="PS50994"/>
    </source>
</evidence>
<dbReference type="InterPro" id="IPR041373">
    <property type="entry name" value="RT_RNaseH"/>
</dbReference>
<proteinExistence type="predicted"/>
<dbReference type="GO" id="GO:0003964">
    <property type="term" value="F:RNA-directed DNA polymerase activity"/>
    <property type="evidence" value="ECO:0007669"/>
    <property type="project" value="UniProtKB-KW"/>
</dbReference>
<dbReference type="GO" id="GO:0004519">
    <property type="term" value="F:endonuclease activity"/>
    <property type="evidence" value="ECO:0007669"/>
    <property type="project" value="UniProtKB-KW"/>
</dbReference>
<name>A0A2B4SQK9_STYPI</name>
<evidence type="ECO:0000313" key="9">
    <source>
        <dbReference type="EMBL" id="PFX31656.1"/>
    </source>
</evidence>
<sequence>MEIKPCLQDTQVEDEELFEKLNAAVSNETERMQKLSFRHNQPTSRNPTRLVAQVTTPIENRTPTEDKTPEKPPKVNLLSEVKELKVELATIREEKEVNALWDTAPQVRVASKCRKEVNLLNEPVGDIIELLGEDDLSLQVANGTKIEYDGWIEVELQMAGENGPSEPLTVPILIGSQDNQKHLIIGFKVIEEVIKRSSDPNAHEVLSQMVNNSLPSLKEGEARMLVNLIQSLDREPDTAVLRVGKQDIHIAARGPAEVNCQVHFVPLEEDLPDVFEVKEEGAWSGGLEVKGCLHHIKPGSSSHIYISEKIVSADGYTMDPADVAAIAALKETKPQTIGTQRKLLGFISYCRNYIQDFSRLAKPLCELLSAKDGSSQFHKARRPQEHSKFKSSPPKGQLSSNYKIAWNEKHQERLNSLIDRLTQPVVMAYPNFELPFVLHTDASGEGLGAVLYQEQGSTLRVVGYGSRTLTPAERNYHLHSGKLEFLALKWAITDKFRDYLFYAPSFVVFTDNNPLTYVMSSAKLNATGHRWVAELADYNFTIKYRPGKSNVDAEILSRMPLDIDEYVRECTEEVPKDVLEATMVAVRDQGKGTTPWVTAISADMTTPEPTLKDLHLKPFSPREIKEAQQSDNAIRYTTYYKTNDIKPGRGQLQNGPQGAANLMREWKKLEVDEQGILRRRTASRIQLVLPHAFVPLALNELHNEMGHLGVERVAELARSRFYWPHMYRDIEYFVTQQCRCIKQKKPNTLTKAPMHHLTTSAPFEVISIDFQHLDKSKGGYEYVLLIVDNFTKYAQAYATRNKTARMAAEKIYNEFIPRFGFPARLHHDQGGEFDNKLFHNLERFSGVSSSRTTPYHPQGNGQVECMNCTLLSMLRTLPEEKKANCKDSLNKLIHAYNCTRHETAGFSPIYLMFGRSPRLPIDLLFGLHDSLHHGDYPEYVKTWQASMKQAYAIASRNTTKSSTRSKAYYDKKASAAVLRPGDRVLVRNLSERGGPGLLRSYWEEEI</sequence>
<feature type="domain" description="Integrase catalytic" evidence="8">
    <location>
        <begin position="758"/>
        <end position="916"/>
    </location>
</feature>
<dbReference type="InterPro" id="IPR012337">
    <property type="entry name" value="RNaseH-like_sf"/>
</dbReference>
<dbReference type="Pfam" id="PF17921">
    <property type="entry name" value="Integrase_H2C2"/>
    <property type="match status" value="1"/>
</dbReference>
<dbReference type="PANTHER" id="PTHR37984:SF15">
    <property type="entry name" value="INTEGRASE CATALYTIC DOMAIN-CONTAINING PROTEIN"/>
    <property type="match status" value="1"/>
</dbReference>